<keyword evidence="3 5" id="KW-0288">FMN</keyword>
<dbReference type="NCBIfam" id="TIGR01755">
    <property type="entry name" value="flav_wrbA"/>
    <property type="match status" value="1"/>
</dbReference>
<dbReference type="PANTHER" id="PTHR30546">
    <property type="entry name" value="FLAVODOXIN-RELATED PROTEIN WRBA-RELATED"/>
    <property type="match status" value="1"/>
</dbReference>
<protein>
    <recommendedName>
        <fullName evidence="5">NAD(P)H dehydrogenase (quinone)</fullName>
        <ecNumber evidence="5">1.6.5.2</ecNumber>
    </recommendedName>
    <alternativeName>
        <fullName evidence="5">NAD(P)H:quinone oxidoreductase</fullName>
        <shortName evidence="5">NQO</shortName>
    </alternativeName>
</protein>
<evidence type="ECO:0000256" key="3">
    <source>
        <dbReference type="ARBA" id="ARBA00022643"/>
    </source>
</evidence>
<evidence type="ECO:0000313" key="8">
    <source>
        <dbReference type="Proteomes" id="UP001207918"/>
    </source>
</evidence>
<dbReference type="InterPro" id="IPR029039">
    <property type="entry name" value="Flavoprotein-like_sf"/>
</dbReference>
<keyword evidence="8" id="KW-1185">Reference proteome</keyword>
<comment type="caution">
    <text evidence="5">Lacks conserved residue(s) required for the propagation of feature annotation.</text>
</comment>
<evidence type="ECO:0000256" key="1">
    <source>
        <dbReference type="ARBA" id="ARBA00006961"/>
    </source>
</evidence>
<dbReference type="Gene3D" id="3.40.50.360">
    <property type="match status" value="1"/>
</dbReference>
<feature type="binding site" evidence="5">
    <location>
        <begin position="14"/>
        <end position="19"/>
    </location>
    <ligand>
        <name>FMN</name>
        <dbReference type="ChEBI" id="CHEBI:58210"/>
    </ligand>
</feature>
<keyword evidence="2 5" id="KW-0285">Flavoprotein</keyword>
<dbReference type="InterPro" id="IPR008254">
    <property type="entry name" value="Flavodoxin/NO_synth"/>
</dbReference>
<name>A0ABT3PH24_9BACT</name>
<comment type="similarity">
    <text evidence="1 5">Belongs to the WrbA family.</text>
</comment>
<dbReference type="HAMAP" id="MF_01017">
    <property type="entry name" value="NQOR"/>
    <property type="match status" value="1"/>
</dbReference>
<reference evidence="7 8" key="1">
    <citation type="submission" date="2021-03" db="EMBL/GenBank/DDBJ databases">
        <title>Aliifodinibius sp. nov., a new bacterium isolated from saline soil.</title>
        <authorList>
            <person name="Galisteo C."/>
            <person name="De La Haba R."/>
            <person name="Sanchez-Porro C."/>
            <person name="Ventosa A."/>
        </authorList>
    </citation>
    <scope>NUCLEOTIDE SEQUENCE [LARGE SCALE GENOMIC DNA]</scope>
    <source>
        <strain evidence="7 8">1BSP15-2V2</strain>
    </source>
</reference>
<dbReference type="SUPFAM" id="SSF52218">
    <property type="entry name" value="Flavoproteins"/>
    <property type="match status" value="1"/>
</dbReference>
<evidence type="ECO:0000256" key="4">
    <source>
        <dbReference type="ARBA" id="ARBA00023002"/>
    </source>
</evidence>
<dbReference type="Proteomes" id="UP001207918">
    <property type="component" value="Unassembled WGS sequence"/>
</dbReference>
<dbReference type="InterPro" id="IPR037513">
    <property type="entry name" value="NQO"/>
</dbReference>
<feature type="binding site" evidence="5">
    <location>
        <begin position="87"/>
        <end position="89"/>
    </location>
    <ligand>
        <name>FMN</name>
        <dbReference type="ChEBI" id="CHEBI:58210"/>
    </ligand>
</feature>
<evidence type="ECO:0000256" key="5">
    <source>
        <dbReference type="HAMAP-Rule" id="MF_01017"/>
    </source>
</evidence>
<feature type="binding site" evidence="5">
    <location>
        <position position="16"/>
    </location>
    <ligand>
        <name>NAD(+)</name>
        <dbReference type="ChEBI" id="CHEBI:57540"/>
    </ligand>
</feature>
<sequence length="216" mass="23071">MSTEPINVSIIFYSMYGHIHQMAEAVAEGANSIPGVDATIYQVPELVPDKVLKNSGAWEIKQAFDHIPEATPAVLEESDAVIFGTPTRFGMMASQMRNFLDQTGKQWAQGALTGKVGSVFASVGGQHGGHETTIRSFHTTLLHHGMAIVGVPYFEDRLNEVEEISGGTPYGATTVAGPTGNRTPTQNELEIAKTQGRHVAQTALKLSAEPSPVAAE</sequence>
<evidence type="ECO:0000313" key="7">
    <source>
        <dbReference type="EMBL" id="MCW9705215.1"/>
    </source>
</evidence>
<evidence type="ECO:0000259" key="6">
    <source>
        <dbReference type="PROSITE" id="PS50902"/>
    </source>
</evidence>
<dbReference type="PROSITE" id="PS50902">
    <property type="entry name" value="FLAVODOXIN_LIKE"/>
    <property type="match status" value="1"/>
</dbReference>
<comment type="catalytic activity">
    <reaction evidence="5">
        <text>a quinone + NADH + H(+) = a quinol + NAD(+)</text>
        <dbReference type="Rhea" id="RHEA:46160"/>
        <dbReference type="ChEBI" id="CHEBI:15378"/>
        <dbReference type="ChEBI" id="CHEBI:24646"/>
        <dbReference type="ChEBI" id="CHEBI:57540"/>
        <dbReference type="ChEBI" id="CHEBI:57945"/>
        <dbReference type="ChEBI" id="CHEBI:132124"/>
        <dbReference type="EC" id="1.6.5.2"/>
    </reaction>
</comment>
<accession>A0ABT3PH24</accession>
<organism evidence="7 8">
    <name type="scientific">Fodinibius salsisoli</name>
    <dbReference type="NCBI Taxonomy" id="2820877"/>
    <lineage>
        <taxon>Bacteria</taxon>
        <taxon>Pseudomonadati</taxon>
        <taxon>Balneolota</taxon>
        <taxon>Balneolia</taxon>
        <taxon>Balneolales</taxon>
        <taxon>Balneolaceae</taxon>
        <taxon>Fodinibius</taxon>
    </lineage>
</organism>
<comment type="cofactor">
    <cofactor evidence="5">
        <name>FMN</name>
        <dbReference type="ChEBI" id="CHEBI:58210"/>
    </cofactor>
    <text evidence="5">Binds 1 FMN per monomer.</text>
</comment>
<evidence type="ECO:0000256" key="2">
    <source>
        <dbReference type="ARBA" id="ARBA00022630"/>
    </source>
</evidence>
<feature type="binding site" evidence="5">
    <location>
        <position position="143"/>
    </location>
    <ligand>
        <name>FMN</name>
        <dbReference type="ChEBI" id="CHEBI:58210"/>
    </ligand>
</feature>
<keyword evidence="4 5" id="KW-0560">Oxidoreductase</keyword>
<dbReference type="PANTHER" id="PTHR30546:SF23">
    <property type="entry name" value="FLAVOPROTEIN-LIKE PROTEIN YCP4-RELATED"/>
    <property type="match status" value="1"/>
</dbReference>
<comment type="caution">
    <text evidence="7">The sequence shown here is derived from an EMBL/GenBank/DDBJ whole genome shotgun (WGS) entry which is preliminary data.</text>
</comment>
<dbReference type="InterPro" id="IPR010089">
    <property type="entry name" value="Flavoprotein_WrbA-like"/>
</dbReference>
<keyword evidence="5" id="KW-0547">Nucleotide-binding</keyword>
<gene>
    <name evidence="7" type="primary">wrbA</name>
    <name evidence="7" type="ORF">J6I44_00045</name>
</gene>
<dbReference type="NCBIfam" id="NF002999">
    <property type="entry name" value="PRK03767.1"/>
    <property type="match status" value="1"/>
</dbReference>
<proteinExistence type="inferred from homology"/>
<dbReference type="RefSeq" id="WP_265763877.1">
    <property type="nucleotide sequence ID" value="NZ_JAGGJA010000001.1"/>
</dbReference>
<feature type="domain" description="Flavodoxin-like" evidence="6">
    <location>
        <begin position="8"/>
        <end position="200"/>
    </location>
</feature>
<dbReference type="EMBL" id="JAGGJA010000001">
    <property type="protein sequence ID" value="MCW9705215.1"/>
    <property type="molecule type" value="Genomic_DNA"/>
</dbReference>
<keyword evidence="5" id="KW-0521">NADP</keyword>
<keyword evidence="5" id="KW-0520">NAD</keyword>
<dbReference type="Pfam" id="PF03358">
    <property type="entry name" value="FMN_red"/>
    <property type="match status" value="1"/>
</dbReference>
<comment type="catalytic activity">
    <reaction evidence="5">
        <text>a quinone + NADPH + H(+) = a quinol + NADP(+)</text>
        <dbReference type="Rhea" id="RHEA:46164"/>
        <dbReference type="ChEBI" id="CHEBI:15378"/>
        <dbReference type="ChEBI" id="CHEBI:24646"/>
        <dbReference type="ChEBI" id="CHEBI:57783"/>
        <dbReference type="ChEBI" id="CHEBI:58349"/>
        <dbReference type="ChEBI" id="CHEBI:132124"/>
        <dbReference type="EC" id="1.6.5.2"/>
    </reaction>
</comment>
<dbReference type="GO" id="GO:0003955">
    <property type="term" value="F:NAD(P)H dehydrogenase (quinone) activity"/>
    <property type="evidence" value="ECO:0007669"/>
    <property type="project" value="UniProtKB-EC"/>
</dbReference>
<dbReference type="InterPro" id="IPR005025">
    <property type="entry name" value="FMN_Rdtase-like_dom"/>
</dbReference>
<feature type="binding site" evidence="5">
    <location>
        <position position="107"/>
    </location>
    <ligand>
        <name>substrate</name>
    </ligand>
</feature>
<dbReference type="EC" id="1.6.5.2" evidence="5"/>